<reference evidence="2" key="1">
    <citation type="submission" date="2021-01" db="EMBL/GenBank/DDBJ databases">
        <title>Whole genome shotgun sequence of Virgisporangium aurantiacum NBRC 16421.</title>
        <authorList>
            <person name="Komaki H."/>
            <person name="Tamura T."/>
        </authorList>
    </citation>
    <scope>NUCLEOTIDE SEQUENCE</scope>
    <source>
        <strain evidence="2">NBRC 16421</strain>
    </source>
</reference>
<comment type="caution">
    <text evidence="2">The sequence shown here is derived from an EMBL/GenBank/DDBJ whole genome shotgun (WGS) entry which is preliminary data.</text>
</comment>
<proteinExistence type="predicted"/>
<gene>
    <name evidence="2" type="ORF">Vau01_055190</name>
</gene>
<accession>A0A8J4E1P1</accession>
<feature type="compositionally biased region" description="Basic and acidic residues" evidence="1">
    <location>
        <begin position="124"/>
        <end position="141"/>
    </location>
</feature>
<dbReference type="Proteomes" id="UP000612585">
    <property type="component" value="Unassembled WGS sequence"/>
</dbReference>
<protein>
    <submittedName>
        <fullName evidence="2">Uncharacterized protein</fullName>
    </submittedName>
</protein>
<feature type="compositionally biased region" description="Basic and acidic residues" evidence="1">
    <location>
        <begin position="54"/>
        <end position="73"/>
    </location>
</feature>
<dbReference type="AlphaFoldDB" id="A0A8J4E1P1"/>
<keyword evidence="3" id="KW-1185">Reference proteome</keyword>
<name>A0A8J4E1P1_9ACTN</name>
<evidence type="ECO:0000313" key="3">
    <source>
        <dbReference type="Proteomes" id="UP000612585"/>
    </source>
</evidence>
<organism evidence="2 3">
    <name type="scientific">Virgisporangium aurantiacum</name>
    <dbReference type="NCBI Taxonomy" id="175570"/>
    <lineage>
        <taxon>Bacteria</taxon>
        <taxon>Bacillati</taxon>
        <taxon>Actinomycetota</taxon>
        <taxon>Actinomycetes</taxon>
        <taxon>Micromonosporales</taxon>
        <taxon>Micromonosporaceae</taxon>
        <taxon>Virgisporangium</taxon>
    </lineage>
</organism>
<sequence length="195" mass="21004">MGGERRRRRLRRTGRTPFDAVQARVPEADPELPEAEHDTTPPVPDAAAVPDAADDTRELPVAEDRSADVDRRPRPPRPNGNSGRGPRPGPPQHRPSPADLADLSGPFALTAGVQDPDPPPAAPADHHHDHRFDDPAGERGLRGLVGGGSSQVNVVAAMRARDASRPTDDDLATAEAELPIVRRGWVPREDLPRTH</sequence>
<feature type="region of interest" description="Disordered" evidence="1">
    <location>
        <begin position="1"/>
        <end position="149"/>
    </location>
</feature>
<feature type="compositionally biased region" description="Basic residues" evidence="1">
    <location>
        <begin position="1"/>
        <end position="14"/>
    </location>
</feature>
<evidence type="ECO:0000313" key="2">
    <source>
        <dbReference type="EMBL" id="GIJ58003.1"/>
    </source>
</evidence>
<dbReference type="EMBL" id="BOPG01000033">
    <property type="protein sequence ID" value="GIJ58003.1"/>
    <property type="molecule type" value="Genomic_DNA"/>
</dbReference>
<evidence type="ECO:0000256" key="1">
    <source>
        <dbReference type="SAM" id="MobiDB-lite"/>
    </source>
</evidence>
<dbReference type="RefSeq" id="WP_203998340.1">
    <property type="nucleotide sequence ID" value="NZ_BOPG01000033.1"/>
</dbReference>